<feature type="transmembrane region" description="Helical" evidence="9">
    <location>
        <begin position="182"/>
        <end position="205"/>
    </location>
</feature>
<evidence type="ECO:0000256" key="7">
    <source>
        <dbReference type="ARBA" id="ARBA00023136"/>
    </source>
</evidence>
<evidence type="ECO:0000256" key="2">
    <source>
        <dbReference type="ARBA" id="ARBA00022448"/>
    </source>
</evidence>
<feature type="transmembrane region" description="Helical" evidence="9">
    <location>
        <begin position="302"/>
        <end position="322"/>
    </location>
</feature>
<dbReference type="SUPFAM" id="SSF52540">
    <property type="entry name" value="P-loop containing nucleoside triphosphate hydrolases"/>
    <property type="match status" value="1"/>
</dbReference>
<dbReference type="CDD" id="cd03223">
    <property type="entry name" value="ABCD_peroxisomal_ALDP"/>
    <property type="match status" value="1"/>
</dbReference>
<keyword evidence="4" id="KW-0547">Nucleotide-binding</keyword>
<reference evidence="12 13" key="1">
    <citation type="journal article" date="2021" name="AMB Express">
        <title>Isolation and characterisation of Methylocystis spp. for poly-3-hydroxybutyrate production using waste methane feedstocks.</title>
        <authorList>
            <person name="Rumah B.L."/>
            <person name="Stead C.E."/>
            <person name="Claxton Stevens B.H."/>
            <person name="Minton N.P."/>
            <person name="Grosse-Honebrink A."/>
            <person name="Zhang Y."/>
        </authorList>
    </citation>
    <scope>NUCLEOTIDE SEQUENCE [LARGE SCALE GENOMIC DNA]</scope>
    <source>
        <strain evidence="12 13">BRCS1</strain>
    </source>
</reference>
<proteinExistence type="predicted"/>
<keyword evidence="12" id="KW-0614">Plasmid</keyword>
<dbReference type="InterPro" id="IPR003439">
    <property type="entry name" value="ABC_transporter-like_ATP-bd"/>
</dbReference>
<evidence type="ECO:0000256" key="4">
    <source>
        <dbReference type="ARBA" id="ARBA00022741"/>
    </source>
</evidence>
<feature type="compositionally biased region" description="Low complexity" evidence="8">
    <location>
        <begin position="27"/>
        <end position="36"/>
    </location>
</feature>
<dbReference type="Pfam" id="PF00005">
    <property type="entry name" value="ABC_tran"/>
    <property type="match status" value="1"/>
</dbReference>
<dbReference type="PROSITE" id="PS50929">
    <property type="entry name" value="ABC_TM1F"/>
    <property type="match status" value="1"/>
</dbReference>
<dbReference type="GO" id="GO:0005524">
    <property type="term" value="F:ATP binding"/>
    <property type="evidence" value="ECO:0007669"/>
    <property type="project" value="UniProtKB-KW"/>
</dbReference>
<dbReference type="InterPro" id="IPR036640">
    <property type="entry name" value="ABC1_TM_sf"/>
</dbReference>
<protein>
    <submittedName>
        <fullName evidence="12">ABC transporter ATP-binding protein/permease</fullName>
    </submittedName>
</protein>
<dbReference type="Gene3D" id="3.40.50.300">
    <property type="entry name" value="P-loop containing nucleotide triphosphate hydrolases"/>
    <property type="match status" value="1"/>
</dbReference>
<comment type="subcellular location">
    <subcellularLocation>
        <location evidence="1">Cell membrane</location>
        <topology evidence="1">Multi-pass membrane protein</topology>
    </subcellularLocation>
</comment>
<evidence type="ECO:0000256" key="8">
    <source>
        <dbReference type="SAM" id="MobiDB-lite"/>
    </source>
</evidence>
<keyword evidence="7 9" id="KW-0472">Membrane</keyword>
<evidence type="ECO:0000256" key="1">
    <source>
        <dbReference type="ARBA" id="ARBA00004651"/>
    </source>
</evidence>
<dbReference type="PANTHER" id="PTHR11384">
    <property type="entry name" value="ATP-BINDING CASSETTE, SUB-FAMILY D MEMBER"/>
    <property type="match status" value="1"/>
</dbReference>
<dbReference type="InterPro" id="IPR050835">
    <property type="entry name" value="ABC_transporter_sub-D"/>
</dbReference>
<geneLocation type="plasmid" evidence="12 13">
    <name>unnamed1</name>
</geneLocation>
<organism evidence="12 13">
    <name type="scientific">Methylocystis rosea</name>
    <dbReference type="NCBI Taxonomy" id="173366"/>
    <lineage>
        <taxon>Bacteria</taxon>
        <taxon>Pseudomonadati</taxon>
        <taxon>Pseudomonadota</taxon>
        <taxon>Alphaproteobacteria</taxon>
        <taxon>Hyphomicrobiales</taxon>
        <taxon>Methylocystaceae</taxon>
        <taxon>Methylocystis</taxon>
    </lineage>
</organism>
<dbReference type="Pfam" id="PF06472">
    <property type="entry name" value="ABC_membrane_2"/>
    <property type="match status" value="1"/>
</dbReference>
<keyword evidence="2" id="KW-0813">Transport</keyword>
<dbReference type="SUPFAM" id="SSF90123">
    <property type="entry name" value="ABC transporter transmembrane region"/>
    <property type="match status" value="1"/>
</dbReference>
<dbReference type="InterPro" id="IPR027417">
    <property type="entry name" value="P-loop_NTPase"/>
</dbReference>
<evidence type="ECO:0000259" key="10">
    <source>
        <dbReference type="PROSITE" id="PS50893"/>
    </source>
</evidence>
<dbReference type="PANTHER" id="PTHR11384:SF59">
    <property type="entry name" value="LYSOSOMAL COBALAMIN TRANSPORTER ABCD4"/>
    <property type="match status" value="1"/>
</dbReference>
<feature type="domain" description="ABC transporter" evidence="10">
    <location>
        <begin position="486"/>
        <end position="706"/>
    </location>
</feature>
<feature type="transmembrane region" description="Helical" evidence="9">
    <location>
        <begin position="419"/>
        <end position="438"/>
    </location>
</feature>
<evidence type="ECO:0000256" key="5">
    <source>
        <dbReference type="ARBA" id="ARBA00022840"/>
    </source>
</evidence>
<evidence type="ECO:0000256" key="3">
    <source>
        <dbReference type="ARBA" id="ARBA00022692"/>
    </source>
</evidence>
<keyword evidence="3 9" id="KW-0812">Transmembrane</keyword>
<evidence type="ECO:0000313" key="12">
    <source>
        <dbReference type="EMBL" id="QGM95815.1"/>
    </source>
</evidence>
<feature type="transmembrane region" description="Helical" evidence="9">
    <location>
        <begin position="260"/>
        <end position="282"/>
    </location>
</feature>
<feature type="region of interest" description="Disordered" evidence="8">
    <location>
        <begin position="21"/>
        <end position="52"/>
    </location>
</feature>
<keyword evidence="6 9" id="KW-1133">Transmembrane helix</keyword>
<keyword evidence="13" id="KW-1185">Reference proteome</keyword>
<dbReference type="EMBL" id="CP044329">
    <property type="protein sequence ID" value="QGM95815.1"/>
    <property type="molecule type" value="Genomic_DNA"/>
</dbReference>
<dbReference type="Gene3D" id="1.20.1560.10">
    <property type="entry name" value="ABC transporter type 1, transmembrane domain"/>
    <property type="match status" value="1"/>
</dbReference>
<dbReference type="InterPro" id="IPR003593">
    <property type="entry name" value="AAA+_ATPase"/>
</dbReference>
<evidence type="ECO:0000256" key="6">
    <source>
        <dbReference type="ARBA" id="ARBA00022989"/>
    </source>
</evidence>
<evidence type="ECO:0000259" key="11">
    <source>
        <dbReference type="PROSITE" id="PS50929"/>
    </source>
</evidence>
<keyword evidence="5 12" id="KW-0067">ATP-binding</keyword>
<dbReference type="PROSITE" id="PS50893">
    <property type="entry name" value="ABC_TRANSPORTER_2"/>
    <property type="match status" value="1"/>
</dbReference>
<sequence length="707" mass="77670">MGELPEPPFLLASPIRLTRSRRRSAKRCSSSARFSRGVADRASRRPGRLPHITKTAPQSYSVMFYSAPHRARHIEAAHESDAPPLEKGLSFASGAQAEVIVNGQAVVQGVVASEVKQPNRARWREFCALALKFWSGETRWRAWTLTGLVALCIALQLGAQLSVNEWNRKFFDALESKNVESLGWATVLLPALVAFSGLAVSGTLVTRMTLQMRWRQWLTEKLAGWWLEDQRYYRLEIAAAEQTSPEYRIAKDVQLAIDPLVEFAVGFLTALATASAFVGVLWTVGGALEFNLFGAQIVLPGYLGFAAVIYATIAGGVAYFAGRPLVPAVAQKNEAEAQLLAELSRLKENAESIALIRGDADELSSVLQNYRRVVAAWIRQIHSSGVIATVQSANGALVPLIPLVLVAPKYLSGALTLGAVMQLAAAFLSVQIAFNWFIDNSVRVAEWMASAHRVDELIEALESLDIAVIMEEKEFIEFGVSDDDTIHIQDLAVAHRNGRVVIAGANVIVPSGEKLLVGGPSGTGKSTLVRALAGLWPWGSGRILLPKDAHIAFVPQKPYIPLGALRQAMLYSISDKEIADDMIEGAMRRCGLGYLIKHLDEEQRWDQMLSGGERQRTAFVRLLLQRPQIIIMDEATSALDEESQVSMLRLFNEDLAGATVISVGHRVGMEDFHDKKLVLERRAAGAHITSRKLQKSLWHLFDDAALY</sequence>
<name>A0ABX6EMQ6_9HYPH</name>
<feature type="transmembrane region" description="Helical" evidence="9">
    <location>
        <begin position="386"/>
        <end position="407"/>
    </location>
</feature>
<dbReference type="SMART" id="SM00382">
    <property type="entry name" value="AAA"/>
    <property type="match status" value="1"/>
</dbReference>
<evidence type="ECO:0000256" key="9">
    <source>
        <dbReference type="SAM" id="Phobius"/>
    </source>
</evidence>
<accession>A0ABX6EMQ6</accession>
<feature type="domain" description="ABC transmembrane type-1" evidence="11">
    <location>
        <begin position="148"/>
        <end position="446"/>
    </location>
</feature>
<dbReference type="InterPro" id="IPR011527">
    <property type="entry name" value="ABC1_TM_dom"/>
</dbReference>
<evidence type="ECO:0000313" key="13">
    <source>
        <dbReference type="Proteomes" id="UP000424673"/>
    </source>
</evidence>
<gene>
    <name evidence="12" type="ORF">F7D13_17105</name>
</gene>
<dbReference type="Proteomes" id="UP000424673">
    <property type="component" value="Plasmid unnamed1"/>
</dbReference>